<accession>A0A328AED8</accession>
<feature type="region of interest" description="Disordered" evidence="1">
    <location>
        <begin position="115"/>
        <end position="145"/>
    </location>
</feature>
<reference evidence="3" key="1">
    <citation type="submission" date="2018-05" db="EMBL/GenBank/DDBJ databases">
        <authorList>
            <person name="Li X."/>
        </authorList>
    </citation>
    <scope>NUCLEOTIDE SEQUENCE [LARGE SCALE GENOMIC DNA]</scope>
    <source>
        <strain evidence="3">LX32</strain>
    </source>
</reference>
<name>A0A328AED8_9CAUL</name>
<evidence type="ECO:0000256" key="1">
    <source>
        <dbReference type="SAM" id="MobiDB-lite"/>
    </source>
</evidence>
<feature type="compositionally biased region" description="Low complexity" evidence="1">
    <location>
        <begin position="1"/>
        <end position="14"/>
    </location>
</feature>
<dbReference type="Proteomes" id="UP000249254">
    <property type="component" value="Unassembled WGS sequence"/>
</dbReference>
<feature type="compositionally biased region" description="Basic and acidic residues" evidence="1">
    <location>
        <begin position="115"/>
        <end position="131"/>
    </location>
</feature>
<dbReference type="EMBL" id="QFYQ01000001">
    <property type="protein sequence ID" value="RAK53223.1"/>
    <property type="molecule type" value="Genomic_DNA"/>
</dbReference>
<gene>
    <name evidence="2" type="ORF">DJ017_01110</name>
</gene>
<sequence>MAALAAQEAAAKGARTPRLDGLWTNNSLTSLERDDELKTLSPSSAEVGAYEAKHLGKAPQIPGDTVGGAESEYWETDVGLARIRGQARSSWIVSPADGKIPYTAAAKAANKARGDRYKTNFDGPEARRASERCLTTEASGPPLQNGGYNDNYEIVQTPGAIAIYAEFNHDVRVIRMGRGLRHPPAGERRWMGDSIGHWEGRTLVVETTNFMPAEMMGAPLDPAEDMTVVERITPIAGDQLLYEFRVTDPVRFVQTWRGEMVLRRTKGPIYEYACHEGNYSMVNMLQGARDAEAAARKAGP</sequence>
<feature type="region of interest" description="Disordered" evidence="1">
    <location>
        <begin position="1"/>
        <end position="22"/>
    </location>
</feature>
<evidence type="ECO:0000313" key="2">
    <source>
        <dbReference type="EMBL" id="RAK53223.1"/>
    </source>
</evidence>
<protein>
    <submittedName>
        <fullName evidence="2">Uncharacterized protein</fullName>
    </submittedName>
</protein>
<proteinExistence type="predicted"/>
<comment type="caution">
    <text evidence="2">The sequence shown here is derived from an EMBL/GenBank/DDBJ whole genome shotgun (WGS) entry which is preliminary data.</text>
</comment>
<dbReference type="AlphaFoldDB" id="A0A328AED8"/>
<organism evidence="2 3">
    <name type="scientific">Phenylobacterium soli</name>
    <dbReference type="NCBI Taxonomy" id="2170551"/>
    <lineage>
        <taxon>Bacteria</taxon>
        <taxon>Pseudomonadati</taxon>
        <taxon>Pseudomonadota</taxon>
        <taxon>Alphaproteobacteria</taxon>
        <taxon>Caulobacterales</taxon>
        <taxon>Caulobacteraceae</taxon>
        <taxon>Phenylobacterium</taxon>
    </lineage>
</organism>
<evidence type="ECO:0000313" key="3">
    <source>
        <dbReference type="Proteomes" id="UP000249254"/>
    </source>
</evidence>
<keyword evidence="3" id="KW-1185">Reference proteome</keyword>